<feature type="chain" id="PRO_5045234708" description="SGNH/GDSL hydrolase family protein" evidence="1">
    <location>
        <begin position="23"/>
        <end position="250"/>
    </location>
</feature>
<evidence type="ECO:0000313" key="3">
    <source>
        <dbReference type="Proteomes" id="UP000831327"/>
    </source>
</evidence>
<organism evidence="2 3">
    <name type="scientific">Roseomonas fluvialis</name>
    <dbReference type="NCBI Taxonomy" id="1750527"/>
    <lineage>
        <taxon>Bacteria</taxon>
        <taxon>Pseudomonadati</taxon>
        <taxon>Pseudomonadota</taxon>
        <taxon>Alphaproteobacteria</taxon>
        <taxon>Acetobacterales</taxon>
        <taxon>Roseomonadaceae</taxon>
        <taxon>Roseomonas</taxon>
    </lineage>
</organism>
<dbReference type="CDD" id="cd00229">
    <property type="entry name" value="SGNH_hydrolase"/>
    <property type="match status" value="1"/>
</dbReference>
<dbReference type="Proteomes" id="UP000831327">
    <property type="component" value="Chromosome"/>
</dbReference>
<evidence type="ECO:0000256" key="1">
    <source>
        <dbReference type="SAM" id="SignalP"/>
    </source>
</evidence>
<dbReference type="RefSeq" id="WP_244458198.1">
    <property type="nucleotide sequence ID" value="NZ_AP025637.1"/>
</dbReference>
<dbReference type="EMBL" id="AP025637">
    <property type="protein sequence ID" value="BDG70891.1"/>
    <property type="molecule type" value="Genomic_DNA"/>
</dbReference>
<proteinExistence type="predicted"/>
<evidence type="ECO:0000313" key="2">
    <source>
        <dbReference type="EMBL" id="BDG70891.1"/>
    </source>
</evidence>
<evidence type="ECO:0008006" key="4">
    <source>
        <dbReference type="Google" id="ProtNLM"/>
    </source>
</evidence>
<dbReference type="InterPro" id="IPR057572">
    <property type="entry name" value="NonGDSL"/>
</dbReference>
<dbReference type="Gene3D" id="3.40.50.1110">
    <property type="entry name" value="SGNH hydrolase"/>
    <property type="match status" value="1"/>
</dbReference>
<dbReference type="InterPro" id="IPR036514">
    <property type="entry name" value="SGNH_hydro_sf"/>
</dbReference>
<gene>
    <name evidence="2" type="ORF">Rmf_08200</name>
</gene>
<keyword evidence="3" id="KW-1185">Reference proteome</keyword>
<sequence length="250" mass="26157">MTGWRAWLAALLVGLLPACARADEAPACPPAPVVPIAAPRLAAAIAGGEEVRIVALGSSSTAGAGASLPWRAYPGRLEARLRAALPGTAVTVMNRGAGGEDAAHMLGRLERDAVAERPQLVIWQVGANAALRSMDRDSFRSFLRQGLLRLRVAGIDVVLMDNQRAPRIAARPGHRDYDTMLAEAAAGVPGVVLFSRGALMDAWAANGVPNEAFLISDNLHHNDRGYACIAEAISAALMAGLPPGTPAQRR</sequence>
<accession>A0ABM7XZK4</accession>
<keyword evidence="1" id="KW-0732">Signal</keyword>
<dbReference type="SUPFAM" id="SSF52266">
    <property type="entry name" value="SGNH hydrolase"/>
    <property type="match status" value="1"/>
</dbReference>
<dbReference type="Pfam" id="PF25182">
    <property type="entry name" value="NonGDSL"/>
    <property type="match status" value="1"/>
</dbReference>
<protein>
    <recommendedName>
        <fullName evidence="4">SGNH/GDSL hydrolase family protein</fullName>
    </recommendedName>
</protein>
<reference evidence="2 3" key="1">
    <citation type="journal article" date="2016" name="Microbes Environ.">
        <title>Phylogenetically diverse aerobic anoxygenic phototrophic bacteria isolated from epilithic biofilms in Tama river, Japan.</title>
        <authorList>
            <person name="Hirose S."/>
            <person name="Matsuura K."/>
            <person name="Haruta S."/>
        </authorList>
    </citation>
    <scope>NUCLEOTIDE SEQUENCE [LARGE SCALE GENOMIC DNA]</scope>
    <source>
        <strain evidence="2 3">S08</strain>
    </source>
</reference>
<dbReference type="InterPro" id="IPR051532">
    <property type="entry name" value="Ester_Hydrolysis_Enzymes"/>
</dbReference>
<name>A0ABM7XZK4_9PROT</name>
<dbReference type="PANTHER" id="PTHR30383:SF5">
    <property type="entry name" value="SGNH HYDROLASE-TYPE ESTERASE DOMAIN-CONTAINING PROTEIN"/>
    <property type="match status" value="1"/>
</dbReference>
<dbReference type="PANTHER" id="PTHR30383">
    <property type="entry name" value="THIOESTERASE 1/PROTEASE 1/LYSOPHOSPHOLIPASE L1"/>
    <property type="match status" value="1"/>
</dbReference>
<feature type="signal peptide" evidence="1">
    <location>
        <begin position="1"/>
        <end position="22"/>
    </location>
</feature>